<dbReference type="AlphaFoldDB" id="B0PAR6"/>
<reference evidence="1" key="2">
    <citation type="submission" date="2013-09" db="EMBL/GenBank/DDBJ databases">
        <title>Draft genome sequence of Anaerotruncus colihominis(DSM 17241).</title>
        <authorList>
            <person name="Sudarsanam P."/>
            <person name="Ley R."/>
            <person name="Guruge J."/>
            <person name="Turnbaugh P.J."/>
            <person name="Mahowald M."/>
            <person name="Liep D."/>
            <person name="Gordon J."/>
        </authorList>
    </citation>
    <scope>NUCLEOTIDE SEQUENCE</scope>
    <source>
        <strain evidence="1">DSM 17241</strain>
    </source>
</reference>
<organism evidence="1 2">
    <name type="scientific">Anaerotruncus colihominis DSM 17241</name>
    <dbReference type="NCBI Taxonomy" id="445972"/>
    <lineage>
        <taxon>Bacteria</taxon>
        <taxon>Bacillati</taxon>
        <taxon>Bacillota</taxon>
        <taxon>Clostridia</taxon>
        <taxon>Eubacteriales</taxon>
        <taxon>Oscillospiraceae</taxon>
        <taxon>Anaerotruncus</taxon>
    </lineage>
</organism>
<gene>
    <name evidence="1" type="ORF">ANACOL_01866</name>
</gene>
<reference evidence="1" key="1">
    <citation type="submission" date="2007-11" db="EMBL/GenBank/DDBJ databases">
        <authorList>
            <person name="Fulton L."/>
            <person name="Clifton S."/>
            <person name="Fulton B."/>
            <person name="Xu J."/>
            <person name="Minx P."/>
            <person name="Pepin K.H."/>
            <person name="Johnson M."/>
            <person name="Thiruvilangam P."/>
            <person name="Bhonagiri V."/>
            <person name="Nash W.E."/>
            <person name="Mardis E.R."/>
            <person name="Wilson R.K."/>
        </authorList>
    </citation>
    <scope>NUCLEOTIDE SEQUENCE [LARGE SCALE GENOMIC DNA]</scope>
    <source>
        <strain evidence="1">DSM 17241</strain>
    </source>
</reference>
<accession>B0PAR6</accession>
<protein>
    <submittedName>
        <fullName evidence="1">Uncharacterized protein</fullName>
    </submittedName>
</protein>
<keyword evidence="2" id="KW-1185">Reference proteome</keyword>
<evidence type="ECO:0000313" key="1">
    <source>
        <dbReference type="EMBL" id="EDS11246.1"/>
    </source>
</evidence>
<dbReference type="Proteomes" id="UP000003803">
    <property type="component" value="Unassembled WGS sequence"/>
</dbReference>
<proteinExistence type="predicted"/>
<comment type="caution">
    <text evidence="1">The sequence shown here is derived from an EMBL/GenBank/DDBJ whole genome shotgun (WGS) entry which is preliminary data.</text>
</comment>
<evidence type="ECO:0000313" key="2">
    <source>
        <dbReference type="Proteomes" id="UP000003803"/>
    </source>
</evidence>
<dbReference type="RefSeq" id="WP_006875161.1">
    <property type="nucleotide sequence ID" value="NZ_DS544183.1"/>
</dbReference>
<dbReference type="EMBL" id="ABGD02000014">
    <property type="protein sequence ID" value="EDS11246.1"/>
    <property type="molecule type" value="Genomic_DNA"/>
</dbReference>
<dbReference type="HOGENOM" id="CLU_1891801_0_0_9"/>
<sequence>MKLYDLCKLCESVARLNKLSLSFPNARRVRDLYKKLQYDVEFYCQEEEKVICSFISAGNARREGSKLIFDQLPEKKDNQQMMRKYIEKIDALNKLEVDVPFDGLITISTDEIGVQKISGDDIERLSSFVVFGDG</sequence>
<name>B0PAR6_9FIRM</name>